<evidence type="ECO:0000259" key="1">
    <source>
        <dbReference type="Pfam" id="PF00535"/>
    </source>
</evidence>
<dbReference type="Proteomes" id="UP000248584">
    <property type="component" value="Unassembled WGS sequence"/>
</dbReference>
<gene>
    <name evidence="2" type="ORF">LX97_00274</name>
</gene>
<accession>A0ABX5Q078</accession>
<sequence>MKLSIIILNYNAAAFLELCIYSVLRATRNIDAEVIVADNNSTDSSLQMLHFVFRDQVQVIAHEENYGFSKGNNLAVAQAKGEFICILNPDTIVGEEVFEECLSFARRPELVEGKAQPQLGFLGTQLIDGTGKFLPESKRHIPTPKVARQKMLGNDRNYYYKEVGQNDRGKVDILVGAFMFCKKEVYEDCGGFDERYFMYGEDIDLSYTALQKGYKNYYLGDQKVIHFKGESTIKDKIYLERFYGAMGLFYEKYFKQSALEKKAIDLMIKGMVAVKPKQKLANKAKELNYLYLVTEDKDLDLPLKIERVKHAEVWDCPFGDSTFLWDIKTLTIQEIIGFMVQTEDLKHRFLSPNRDFYIGSDSSASRGEIKYV</sequence>
<proteinExistence type="predicted"/>
<dbReference type="RefSeq" id="WP_015361079.1">
    <property type="nucleotide sequence ID" value="NZ_QKZR01000001.1"/>
</dbReference>
<feature type="domain" description="Glycosyltransferase 2-like" evidence="1">
    <location>
        <begin position="4"/>
        <end position="109"/>
    </location>
</feature>
<evidence type="ECO:0000313" key="2">
    <source>
        <dbReference type="EMBL" id="PZX43274.1"/>
    </source>
</evidence>
<name>A0ABX5Q078_9FLAO</name>
<keyword evidence="3" id="KW-1185">Reference proteome</keyword>
<evidence type="ECO:0000313" key="3">
    <source>
        <dbReference type="Proteomes" id="UP000248584"/>
    </source>
</evidence>
<dbReference type="InterPro" id="IPR001173">
    <property type="entry name" value="Glyco_trans_2-like"/>
</dbReference>
<dbReference type="Gene3D" id="3.90.550.10">
    <property type="entry name" value="Spore Coat Polysaccharide Biosynthesis Protein SpsA, Chain A"/>
    <property type="match status" value="1"/>
</dbReference>
<dbReference type="InterPro" id="IPR029044">
    <property type="entry name" value="Nucleotide-diphossugar_trans"/>
</dbReference>
<dbReference type="SUPFAM" id="SSF53448">
    <property type="entry name" value="Nucleotide-diphospho-sugar transferases"/>
    <property type="match status" value="1"/>
</dbReference>
<dbReference type="PANTHER" id="PTHR43179:SF7">
    <property type="entry name" value="RHAMNOSYLTRANSFERASE WBBL"/>
    <property type="match status" value="1"/>
</dbReference>
<dbReference type="CDD" id="cd04186">
    <property type="entry name" value="GT_2_like_c"/>
    <property type="match status" value="1"/>
</dbReference>
<dbReference type="Pfam" id="PF00535">
    <property type="entry name" value="Glycos_transf_2"/>
    <property type="match status" value="1"/>
</dbReference>
<protein>
    <submittedName>
        <fullName evidence="2">GT2 family glycosyltransferase</fullName>
    </submittedName>
</protein>
<dbReference type="PANTHER" id="PTHR43179">
    <property type="entry name" value="RHAMNOSYLTRANSFERASE WBBL"/>
    <property type="match status" value="1"/>
</dbReference>
<comment type="caution">
    <text evidence="2">The sequence shown here is derived from an EMBL/GenBank/DDBJ whole genome shotgun (WGS) entry which is preliminary data.</text>
</comment>
<dbReference type="EMBL" id="QKZR01000001">
    <property type="protein sequence ID" value="PZX43274.1"/>
    <property type="molecule type" value="Genomic_DNA"/>
</dbReference>
<reference evidence="2 3" key="1">
    <citation type="submission" date="2018-06" db="EMBL/GenBank/DDBJ databases">
        <title>Genomic Encyclopedia of Archaeal and Bacterial Type Strains, Phase II (KMG-II): from individual species to whole genera.</title>
        <authorList>
            <person name="Goeker M."/>
        </authorList>
    </citation>
    <scope>NUCLEOTIDE SEQUENCE [LARGE SCALE GENOMIC DNA]</scope>
    <source>
        <strain evidence="2 3">DSM 17205</strain>
    </source>
</reference>
<organism evidence="2 3">
    <name type="scientific">Nonlabens dokdonensis</name>
    <dbReference type="NCBI Taxonomy" id="328515"/>
    <lineage>
        <taxon>Bacteria</taxon>
        <taxon>Pseudomonadati</taxon>
        <taxon>Bacteroidota</taxon>
        <taxon>Flavobacteriia</taxon>
        <taxon>Flavobacteriales</taxon>
        <taxon>Flavobacteriaceae</taxon>
        <taxon>Nonlabens</taxon>
    </lineage>
</organism>